<evidence type="ECO:0000256" key="6">
    <source>
        <dbReference type="SAM" id="MobiDB-lite"/>
    </source>
</evidence>
<evidence type="ECO:0000256" key="4">
    <source>
        <dbReference type="ARBA" id="ARBA00023002"/>
    </source>
</evidence>
<keyword evidence="5" id="KW-0408">Iron</keyword>
<evidence type="ECO:0000256" key="5">
    <source>
        <dbReference type="ARBA" id="ARBA00023004"/>
    </source>
</evidence>
<dbReference type="InterPro" id="IPR003819">
    <property type="entry name" value="TauD/TfdA-like"/>
</dbReference>
<dbReference type="FunFam" id="3.60.130.10:FF:000007">
    <property type="entry name" value="Alpha-ketoglutarate-dependent taurine dioxygenase"/>
    <property type="match status" value="1"/>
</dbReference>
<evidence type="ECO:0000259" key="7">
    <source>
        <dbReference type="Pfam" id="PF02668"/>
    </source>
</evidence>
<dbReference type="RefSeq" id="XP_052947340.1">
    <property type="nucleotide sequence ID" value="XM_053092451.1"/>
</dbReference>
<proteinExistence type="inferred from homology"/>
<dbReference type="GeneID" id="77731656"/>
<name>A0AA38HC40_9TREE</name>
<dbReference type="Gene3D" id="3.60.130.10">
    <property type="entry name" value="Clavaminate synthase-like"/>
    <property type="match status" value="1"/>
</dbReference>
<comment type="caution">
    <text evidence="8">The sequence shown here is derived from an EMBL/GenBank/DDBJ whole genome shotgun (WGS) entry which is preliminary data.</text>
</comment>
<comment type="similarity">
    <text evidence="1">Belongs to the TfdA dioxygenase family.</text>
</comment>
<dbReference type="SUPFAM" id="SSF51197">
    <property type="entry name" value="Clavaminate synthase-like"/>
    <property type="match status" value="1"/>
</dbReference>
<dbReference type="Proteomes" id="UP001164286">
    <property type="component" value="Unassembled WGS sequence"/>
</dbReference>
<dbReference type="EMBL" id="JAKWFO010000004">
    <property type="protein sequence ID" value="KAI9637563.1"/>
    <property type="molecule type" value="Genomic_DNA"/>
</dbReference>
<keyword evidence="3" id="KW-0223">Dioxygenase</keyword>
<keyword evidence="9" id="KW-1185">Reference proteome</keyword>
<keyword evidence="2" id="KW-0479">Metal-binding</keyword>
<gene>
    <name evidence="8" type="ORF">MKK02DRAFT_43489</name>
</gene>
<reference evidence="8" key="1">
    <citation type="journal article" date="2022" name="G3 (Bethesda)">
        <title>High quality genome of the basidiomycete yeast Dioszegia hungarica PDD-24b-2 isolated from cloud water.</title>
        <authorList>
            <person name="Jarrige D."/>
            <person name="Haridas S."/>
            <person name="Bleykasten-Grosshans C."/>
            <person name="Joly M."/>
            <person name="Nadalig T."/>
            <person name="Sancelme M."/>
            <person name="Vuilleumier S."/>
            <person name="Grigoriev I.V."/>
            <person name="Amato P."/>
            <person name="Bringel F."/>
        </authorList>
    </citation>
    <scope>NUCLEOTIDE SEQUENCE</scope>
    <source>
        <strain evidence="8">PDD-24b-2</strain>
    </source>
</reference>
<dbReference type="AlphaFoldDB" id="A0AA38HC40"/>
<evidence type="ECO:0000313" key="8">
    <source>
        <dbReference type="EMBL" id="KAI9637563.1"/>
    </source>
</evidence>
<keyword evidence="4" id="KW-0560">Oxidoreductase</keyword>
<evidence type="ECO:0000256" key="1">
    <source>
        <dbReference type="ARBA" id="ARBA00005896"/>
    </source>
</evidence>
<dbReference type="GO" id="GO:0005737">
    <property type="term" value="C:cytoplasm"/>
    <property type="evidence" value="ECO:0007669"/>
    <property type="project" value="TreeGrafter"/>
</dbReference>
<dbReference type="GO" id="GO:0016706">
    <property type="term" value="F:2-oxoglutarate-dependent dioxygenase activity"/>
    <property type="evidence" value="ECO:0007669"/>
    <property type="project" value="TreeGrafter"/>
</dbReference>
<dbReference type="PANTHER" id="PTHR30468">
    <property type="entry name" value="ALPHA-KETOGLUTARATE-DEPENDENT SULFONATE DIOXYGENASE"/>
    <property type="match status" value="1"/>
</dbReference>
<dbReference type="InterPro" id="IPR042098">
    <property type="entry name" value="TauD-like_sf"/>
</dbReference>
<accession>A0AA38HC40</accession>
<dbReference type="Pfam" id="PF02668">
    <property type="entry name" value="TauD"/>
    <property type="match status" value="1"/>
</dbReference>
<dbReference type="GO" id="GO:0046872">
    <property type="term" value="F:metal ion binding"/>
    <property type="evidence" value="ECO:0007669"/>
    <property type="project" value="UniProtKB-KW"/>
</dbReference>
<feature type="region of interest" description="Disordered" evidence="6">
    <location>
        <begin position="21"/>
        <end position="48"/>
    </location>
</feature>
<organism evidence="8 9">
    <name type="scientific">Dioszegia hungarica</name>
    <dbReference type="NCBI Taxonomy" id="4972"/>
    <lineage>
        <taxon>Eukaryota</taxon>
        <taxon>Fungi</taxon>
        <taxon>Dikarya</taxon>
        <taxon>Basidiomycota</taxon>
        <taxon>Agaricomycotina</taxon>
        <taxon>Tremellomycetes</taxon>
        <taxon>Tremellales</taxon>
        <taxon>Bulleribasidiaceae</taxon>
        <taxon>Dioszegia</taxon>
    </lineage>
</organism>
<dbReference type="PANTHER" id="PTHR30468:SF31">
    <property type="entry name" value="ALPHA-KETOGLUTARATE-DEPENDENT SULFONATE DIOXYGENASE-RELATED"/>
    <property type="match status" value="1"/>
</dbReference>
<evidence type="ECO:0000313" key="9">
    <source>
        <dbReference type="Proteomes" id="UP001164286"/>
    </source>
</evidence>
<sequence>MAVITETTPAQSLSASVGKLKLNGQANGNGHAHSNGNGHANGSAQAQEKDAKLVDPFNYVGEVMGDVDPDYPFKDLLPHNPKRSHPDPALPMFDITDRGHFADPNCARLRRFVESRGGTIRELGICVGTVIEGENVKLGELNDDEKDDLALLVAQKGVVFFRGQQDMTIESQRDLGAHFGPLHKHATYAVPRRADLDDVVVVYSDRNSRPDMFAFSRAELFHSDVTYEQQPPGATILRLLVTPDVGNDTLWSSGYAVYSSLSPFYQKYLESLTALHTGYNQAASRSAVHTVPRREPIETVHPVVRVHPVTGLKAVFVNPGFVTRLVGVPKAESDNTLAFLKDCFAQQTDATVKWQWKAGDVAIWDNRVVNHSATFDAYPSLRHGLRVTPHAEKPISVEEYERDGKVARDWLTDRFERLGIQGPKKDDGKTKTGGFRD</sequence>
<protein>
    <recommendedName>
        <fullName evidence="7">TauD/TfdA-like domain-containing protein</fullName>
    </recommendedName>
</protein>
<evidence type="ECO:0000256" key="3">
    <source>
        <dbReference type="ARBA" id="ARBA00022964"/>
    </source>
</evidence>
<dbReference type="InterPro" id="IPR051323">
    <property type="entry name" value="AtsK-like"/>
</dbReference>
<feature type="domain" description="TauD/TfdA-like" evidence="7">
    <location>
        <begin position="131"/>
        <end position="388"/>
    </location>
</feature>
<evidence type="ECO:0000256" key="2">
    <source>
        <dbReference type="ARBA" id="ARBA00022723"/>
    </source>
</evidence>
<feature type="compositionally biased region" description="Low complexity" evidence="6">
    <location>
        <begin position="23"/>
        <end position="46"/>
    </location>
</feature>